<dbReference type="Proteomes" id="UP001230426">
    <property type="component" value="Unassembled WGS sequence"/>
</dbReference>
<keyword evidence="2" id="KW-1185">Reference proteome</keyword>
<name>A0ABT9RM65_9ACTN</name>
<dbReference type="RefSeq" id="WP_306876290.1">
    <property type="nucleotide sequence ID" value="NZ_JAUSRB010000004.1"/>
</dbReference>
<proteinExistence type="predicted"/>
<evidence type="ECO:0008006" key="3">
    <source>
        <dbReference type="Google" id="ProtNLM"/>
    </source>
</evidence>
<reference evidence="1 2" key="1">
    <citation type="submission" date="2023-07" db="EMBL/GenBank/DDBJ databases">
        <title>Sequencing the genomes of 1000 actinobacteria strains.</title>
        <authorList>
            <person name="Klenk H.-P."/>
        </authorList>
    </citation>
    <scope>NUCLEOTIDE SEQUENCE [LARGE SCALE GENOMIC DNA]</scope>
    <source>
        <strain evidence="1 2">DSM 44109</strain>
    </source>
</reference>
<evidence type="ECO:0000313" key="2">
    <source>
        <dbReference type="Proteomes" id="UP001230426"/>
    </source>
</evidence>
<protein>
    <recommendedName>
        <fullName evidence="3">DUF664 domain-containing protein</fullName>
    </recommendedName>
</protein>
<comment type="caution">
    <text evidence="1">The sequence shown here is derived from an EMBL/GenBank/DDBJ whole genome shotgun (WGS) entry which is preliminary data.</text>
</comment>
<dbReference type="EMBL" id="JAUSRB010000004">
    <property type="protein sequence ID" value="MDP9870392.1"/>
    <property type="molecule type" value="Genomic_DNA"/>
</dbReference>
<accession>A0ABT9RM65</accession>
<organism evidence="1 2">
    <name type="scientific">Streptosporangium brasiliense</name>
    <dbReference type="NCBI Taxonomy" id="47480"/>
    <lineage>
        <taxon>Bacteria</taxon>
        <taxon>Bacillati</taxon>
        <taxon>Actinomycetota</taxon>
        <taxon>Actinomycetes</taxon>
        <taxon>Streptosporangiales</taxon>
        <taxon>Streptosporangiaceae</taxon>
        <taxon>Streptosporangium</taxon>
    </lineage>
</organism>
<evidence type="ECO:0000313" key="1">
    <source>
        <dbReference type="EMBL" id="MDP9870392.1"/>
    </source>
</evidence>
<sequence length="87" mass="9916">MARNLLASTDYRVRLQMALTLRADRLADLQGLETELTEAADGFTRGILRTRIRATSNHIAGWEDYINDGCPYEPRAQVTRSTYRRTA</sequence>
<gene>
    <name evidence="1" type="ORF">J2S55_009730</name>
</gene>